<dbReference type="Proteomes" id="UP000288216">
    <property type="component" value="Unassembled WGS sequence"/>
</dbReference>
<feature type="region of interest" description="Disordered" evidence="3">
    <location>
        <begin position="367"/>
        <end position="430"/>
    </location>
</feature>
<feature type="coiled-coil region" evidence="2">
    <location>
        <begin position="825"/>
        <end position="859"/>
    </location>
</feature>
<feature type="compositionally biased region" description="Acidic residues" evidence="3">
    <location>
        <begin position="935"/>
        <end position="944"/>
    </location>
</feature>
<dbReference type="EC" id="5.2.1.8" evidence="1"/>
<feature type="compositionally biased region" description="Basic and acidic residues" evidence="3">
    <location>
        <begin position="1068"/>
        <end position="1085"/>
    </location>
</feature>
<feature type="compositionally biased region" description="Polar residues" evidence="3">
    <location>
        <begin position="30"/>
        <end position="39"/>
    </location>
</feature>
<feature type="compositionally biased region" description="Polar residues" evidence="3">
    <location>
        <begin position="1234"/>
        <end position="1249"/>
    </location>
</feature>
<gene>
    <name evidence="5" type="ORF">scyTo_0010416</name>
</gene>
<evidence type="ECO:0000256" key="3">
    <source>
        <dbReference type="SAM" id="MobiDB-lite"/>
    </source>
</evidence>
<dbReference type="GO" id="GO:0003755">
    <property type="term" value="F:peptidyl-prolyl cis-trans isomerase activity"/>
    <property type="evidence" value="ECO:0007669"/>
    <property type="project" value="UniProtKB-KW"/>
</dbReference>
<feature type="compositionally biased region" description="Low complexity" evidence="3">
    <location>
        <begin position="391"/>
        <end position="403"/>
    </location>
</feature>
<feature type="compositionally biased region" description="Basic and acidic residues" evidence="3">
    <location>
        <begin position="1101"/>
        <end position="1113"/>
    </location>
</feature>
<dbReference type="InterPro" id="IPR056598">
    <property type="entry name" value="FKBP-15_dom"/>
</dbReference>
<evidence type="ECO:0000313" key="6">
    <source>
        <dbReference type="Proteomes" id="UP000288216"/>
    </source>
</evidence>
<dbReference type="PANTHER" id="PTHR44927:SF1">
    <property type="entry name" value="FK506-BINDING PROTEIN 15"/>
    <property type="match status" value="1"/>
</dbReference>
<feature type="region of interest" description="Disordered" evidence="3">
    <location>
        <begin position="287"/>
        <end position="308"/>
    </location>
</feature>
<organism evidence="5 6">
    <name type="scientific">Scyliorhinus torazame</name>
    <name type="common">Cloudy catshark</name>
    <name type="synonym">Catulus torazame</name>
    <dbReference type="NCBI Taxonomy" id="75743"/>
    <lineage>
        <taxon>Eukaryota</taxon>
        <taxon>Metazoa</taxon>
        <taxon>Chordata</taxon>
        <taxon>Craniata</taxon>
        <taxon>Vertebrata</taxon>
        <taxon>Chondrichthyes</taxon>
        <taxon>Elasmobranchii</taxon>
        <taxon>Galeomorphii</taxon>
        <taxon>Galeoidea</taxon>
        <taxon>Carcharhiniformes</taxon>
        <taxon>Scyliorhinidae</taxon>
        <taxon>Scyliorhinus</taxon>
    </lineage>
</organism>
<accession>A0A401P5W7</accession>
<comment type="caution">
    <text evidence="5">The sequence shown here is derived from an EMBL/GenBank/DDBJ whole genome shotgun (WGS) entry which is preliminary data.</text>
</comment>
<proteinExistence type="predicted"/>
<keyword evidence="1" id="KW-0413">Isomerase</keyword>
<dbReference type="GO" id="GO:0030426">
    <property type="term" value="C:growth cone"/>
    <property type="evidence" value="ECO:0007669"/>
    <property type="project" value="TreeGrafter"/>
</dbReference>
<dbReference type="SUPFAM" id="SSF54534">
    <property type="entry name" value="FKBP-like"/>
    <property type="match status" value="1"/>
</dbReference>
<name>A0A401P5W7_SCYTO</name>
<feature type="region of interest" description="Disordered" evidence="3">
    <location>
        <begin position="1029"/>
        <end position="1305"/>
    </location>
</feature>
<dbReference type="Pfam" id="PF00254">
    <property type="entry name" value="FKBP_C"/>
    <property type="match status" value="1"/>
</dbReference>
<feature type="compositionally biased region" description="Acidic residues" evidence="3">
    <location>
        <begin position="1204"/>
        <end position="1213"/>
    </location>
</feature>
<comment type="catalytic activity">
    <reaction evidence="1">
        <text>[protein]-peptidylproline (omega=180) = [protein]-peptidylproline (omega=0)</text>
        <dbReference type="Rhea" id="RHEA:16237"/>
        <dbReference type="Rhea" id="RHEA-COMP:10747"/>
        <dbReference type="Rhea" id="RHEA-COMP:10748"/>
        <dbReference type="ChEBI" id="CHEBI:83833"/>
        <dbReference type="ChEBI" id="CHEBI:83834"/>
        <dbReference type="EC" id="5.2.1.8"/>
    </reaction>
</comment>
<feature type="region of interest" description="Disordered" evidence="3">
    <location>
        <begin position="929"/>
        <end position="954"/>
    </location>
</feature>
<keyword evidence="1" id="KW-0697">Rotamase</keyword>
<feature type="compositionally biased region" description="Acidic residues" evidence="3">
    <location>
        <begin position="1293"/>
        <end position="1305"/>
    </location>
</feature>
<evidence type="ECO:0000259" key="4">
    <source>
        <dbReference type="PROSITE" id="PS50059"/>
    </source>
</evidence>
<dbReference type="Pfam" id="PF23649">
    <property type="entry name" value="FKBP15"/>
    <property type="match status" value="1"/>
</dbReference>
<feature type="compositionally biased region" description="Basic and acidic residues" evidence="3">
    <location>
        <begin position="1047"/>
        <end position="1061"/>
    </location>
</feature>
<feature type="compositionally biased region" description="Polar residues" evidence="3">
    <location>
        <begin position="1148"/>
        <end position="1184"/>
    </location>
</feature>
<keyword evidence="6" id="KW-1185">Reference proteome</keyword>
<dbReference type="PANTHER" id="PTHR44927">
    <property type="entry name" value="FK506-BINDING PROTEIN 15"/>
    <property type="match status" value="1"/>
</dbReference>
<feature type="compositionally biased region" description="Basic and acidic residues" evidence="3">
    <location>
        <begin position="1120"/>
        <end position="1137"/>
    </location>
</feature>
<reference evidence="5 6" key="1">
    <citation type="journal article" date="2018" name="Nat. Ecol. Evol.">
        <title>Shark genomes provide insights into elasmobranch evolution and the origin of vertebrates.</title>
        <authorList>
            <person name="Hara Y"/>
            <person name="Yamaguchi K"/>
            <person name="Onimaru K"/>
            <person name="Kadota M"/>
            <person name="Koyanagi M"/>
            <person name="Keeley SD"/>
            <person name="Tatsumi K"/>
            <person name="Tanaka K"/>
            <person name="Motone F"/>
            <person name="Kageyama Y"/>
            <person name="Nozu R"/>
            <person name="Adachi N"/>
            <person name="Nishimura O"/>
            <person name="Nakagawa R"/>
            <person name="Tanegashima C"/>
            <person name="Kiyatake I"/>
            <person name="Matsumoto R"/>
            <person name="Murakumo K"/>
            <person name="Nishida K"/>
            <person name="Terakita A"/>
            <person name="Kuratani S"/>
            <person name="Sato K"/>
            <person name="Hyodo S Kuraku.S."/>
        </authorList>
    </citation>
    <scope>NUCLEOTIDE SEQUENCE [LARGE SCALE GENOMIC DNA]</scope>
</reference>
<evidence type="ECO:0000256" key="1">
    <source>
        <dbReference type="PROSITE-ProRule" id="PRU00277"/>
    </source>
</evidence>
<keyword evidence="2" id="KW-0175">Coiled coil</keyword>
<dbReference type="PROSITE" id="PS50059">
    <property type="entry name" value="FKBP_PPIASE"/>
    <property type="match status" value="1"/>
</dbReference>
<dbReference type="OrthoDB" id="77911at2759"/>
<dbReference type="EMBL" id="BFAA01004485">
    <property type="protein sequence ID" value="GCB68551.1"/>
    <property type="molecule type" value="Genomic_DNA"/>
</dbReference>
<dbReference type="OMA" id="RKCRDAW"/>
<feature type="coiled-coil region" evidence="2">
    <location>
        <begin position="632"/>
        <end position="772"/>
    </location>
</feature>
<feature type="region of interest" description="Disordered" evidence="3">
    <location>
        <begin position="30"/>
        <end position="62"/>
    </location>
</feature>
<dbReference type="InterPro" id="IPR046357">
    <property type="entry name" value="PPIase_dom_sf"/>
</dbReference>
<feature type="compositionally biased region" description="Polar residues" evidence="3">
    <location>
        <begin position="291"/>
        <end position="306"/>
    </location>
</feature>
<dbReference type="InterPro" id="IPR001179">
    <property type="entry name" value="PPIase_FKBP_dom"/>
</dbReference>
<sequence>MLGRWSTEYMWNETEGSKLASLFGMDQASTGQGNESFQYTAPKQPKKGTPPPGAGSQKPTTGAAPPAVLFATGVHAYQYLNGQYVKQGKLGAAILGNHASAEYKILLYASQQKRIAAAHIYPTFTFTVQANNYCVFYDDQRQNWSVMFDSEKAVMEFSKQVCLAKCNSTSTLESVLIQDLIPGEGQAIETGDSLEVSYTGWLYQNHTFGQVFDTNVNRDKLLRLKMGSGKVIKGWEVGMLGMKKNGKRLLIIPSSLAYGSQGIPNRVPPDATLVFEVEVKRAKFAKESGFDKQSTSSHDSVASSPAPSIESLAMETSIPAPVSVPPKPGEHVVRAKSNSLSDMLANPDTTKAKLISRMAKMGQPMPFLTGAHSTQPDSSDSEFEDHSLRGAPLAAPSPVPSSVQHTAHHAHNLPPQQPAPVPVSMHPPSSAALMPVTMSAQHGLPGSGQSFQPYAGISYGYPQGHAAQTQIQTIAPMFPVQTPQYQAAGDVTSFMMTEARQHNTEIRLAIGKTSDKIDQLSLKVEDLQKHVSGPSMFPGISSVTMETSMIMHNIQRIIQENERLKQEVFDKSSRIEEQNGKISDLIQRNQRYVEQSNLLMEQRNDSLISSTENNQARILLAEQEKVKVTEELALATGQVAKLQLELAAHQKKEMELRSQLASALQEAEGQRLRLNNVEVQLTELQELSERTQTRCKAEKQRRKEFEVKVASLEEELVDLRVEKENLEKSLAERKRKAGTERQRAEEEMDEIRKSYEEELEKVRSLLKKTRTSTDQAAAEQIAVMQAELESQWQAKSDRMLTLTKEQHSQQYREVCEQREGQELVISHLEAKLASLKQSRQVEEERLSSLQEQTDELQALKERVMMFVLVWKHYVKIVQVKKIMNGVFQSLRGEFDLDEMYNGRAVLSVILNTIKVVTLQLLRRDQDQPIMKKDHDDEESEEIEEQSAPLTESMSTEVNTYITENPRSVALDKEHPTASEAARLNDVALSPGHSRETVDLNLEHAEAEDSKATQLEQSEAVLIPTLNIATLAPSPPTADSQGDTVGDSGKRTDEGETEKKVESPLSEQQSERRHQTEVLEPERLVEKSLNPVDGAQQCHSGKQTDEGKTEKKVELPLAEQQSEKRHQTEVLEHERIVEKSLNPVDGAQQYESGGSVSVLNSSTTGERGEEQSQIPSFENGNISTRIQEETRPSEPLHGIVPGLNGDEESPEIPEDPVFKPNETPLDLEALHVTEHGTNGTKVSVSTPNPSSDDDDEGLFKSVTTKVGKTATKEDEEEDEEVSMKGHPPPAPLFGDEDEEDDFDWLG</sequence>
<evidence type="ECO:0000256" key="2">
    <source>
        <dbReference type="SAM" id="Coils"/>
    </source>
</evidence>
<dbReference type="STRING" id="75743.A0A401P5W7"/>
<feature type="domain" description="PPIase FKBP-type" evidence="4">
    <location>
        <begin position="191"/>
        <end position="283"/>
    </location>
</feature>
<protein>
    <recommendedName>
        <fullName evidence="1">peptidylprolyl isomerase</fullName>
        <ecNumber evidence="1">5.2.1.8</ecNumber>
    </recommendedName>
</protein>
<evidence type="ECO:0000313" key="5">
    <source>
        <dbReference type="EMBL" id="GCB68551.1"/>
    </source>
</evidence>
<dbReference type="Gene3D" id="3.10.50.40">
    <property type="match status" value="1"/>
</dbReference>